<evidence type="ECO:0000313" key="1">
    <source>
        <dbReference type="EMBL" id="KAK3055348.1"/>
    </source>
</evidence>
<proteinExistence type="predicted"/>
<dbReference type="Pfam" id="PF11951">
    <property type="entry name" value="Fungal_trans_2"/>
    <property type="match status" value="1"/>
</dbReference>
<dbReference type="InterPro" id="IPR053157">
    <property type="entry name" value="Sterol_Uptake_Regulator"/>
</dbReference>
<name>A0AAJ0GD59_9PEZI</name>
<protein>
    <submittedName>
        <fullName evidence="1">Uncharacterized protein</fullName>
    </submittedName>
</protein>
<organism evidence="1 2">
    <name type="scientific">Extremus antarcticus</name>
    <dbReference type="NCBI Taxonomy" id="702011"/>
    <lineage>
        <taxon>Eukaryota</taxon>
        <taxon>Fungi</taxon>
        <taxon>Dikarya</taxon>
        <taxon>Ascomycota</taxon>
        <taxon>Pezizomycotina</taxon>
        <taxon>Dothideomycetes</taxon>
        <taxon>Dothideomycetidae</taxon>
        <taxon>Mycosphaerellales</taxon>
        <taxon>Extremaceae</taxon>
        <taxon>Extremus</taxon>
    </lineage>
</organism>
<accession>A0AAJ0GD59</accession>
<dbReference type="InterPro" id="IPR021858">
    <property type="entry name" value="Fun_TF"/>
</dbReference>
<dbReference type="Proteomes" id="UP001271007">
    <property type="component" value="Unassembled WGS sequence"/>
</dbReference>
<dbReference type="PANTHER" id="PTHR47784:SF5">
    <property type="entry name" value="STEROL UPTAKE CONTROL PROTEIN 2"/>
    <property type="match status" value="1"/>
</dbReference>
<sequence length="301" mass="34266">MAHTTFVLTEHNDLDYILDIWRVEMPKVAFQSEYVMHALLGFSALHKAHVEPENAQRLRESAVNHLDKALVLYRSESSPATAQNANAKFVFTWIVALFAYAIPPSLPPIDAIVELFMLVKGIDAILSETWYWVSQGPFAPILTRGFQEAVPIPHESNYTVPEGIDFGLNHLDYMIGVDAMLSDDRRTCALILTELKGIYNTIHPAQGSCSVASILCFPKQDSGNFAQLVKRRVPQALIILAYYCVMLDVLDDRWWIHGWSKRVLQDVLATLDEQWRHWIEWPVQTVLLKESTPRASRSFMV</sequence>
<dbReference type="GO" id="GO:0001228">
    <property type="term" value="F:DNA-binding transcription activator activity, RNA polymerase II-specific"/>
    <property type="evidence" value="ECO:0007669"/>
    <property type="project" value="TreeGrafter"/>
</dbReference>
<comment type="caution">
    <text evidence="1">The sequence shown here is derived from an EMBL/GenBank/DDBJ whole genome shotgun (WGS) entry which is preliminary data.</text>
</comment>
<dbReference type="PANTHER" id="PTHR47784">
    <property type="entry name" value="STEROL UPTAKE CONTROL PROTEIN 2"/>
    <property type="match status" value="1"/>
</dbReference>
<gene>
    <name evidence="1" type="ORF">LTR09_003901</name>
</gene>
<keyword evidence="2" id="KW-1185">Reference proteome</keyword>
<reference evidence="1" key="1">
    <citation type="submission" date="2023-04" db="EMBL/GenBank/DDBJ databases">
        <title>Black Yeasts Isolated from many extreme environments.</title>
        <authorList>
            <person name="Coleine C."/>
            <person name="Stajich J.E."/>
            <person name="Selbmann L."/>
        </authorList>
    </citation>
    <scope>NUCLEOTIDE SEQUENCE</scope>
    <source>
        <strain evidence="1">CCFEE 5312</strain>
    </source>
</reference>
<evidence type="ECO:0000313" key="2">
    <source>
        <dbReference type="Proteomes" id="UP001271007"/>
    </source>
</evidence>
<dbReference type="AlphaFoldDB" id="A0AAJ0GD59"/>
<dbReference type="EMBL" id="JAWDJX010000009">
    <property type="protein sequence ID" value="KAK3055348.1"/>
    <property type="molecule type" value="Genomic_DNA"/>
</dbReference>